<feature type="transmembrane region" description="Helical" evidence="13">
    <location>
        <begin position="429"/>
        <end position="455"/>
    </location>
</feature>
<dbReference type="GO" id="GO:0005886">
    <property type="term" value="C:plasma membrane"/>
    <property type="evidence" value="ECO:0007669"/>
    <property type="project" value="UniProtKB-SubCell"/>
</dbReference>
<evidence type="ECO:0000313" key="16">
    <source>
        <dbReference type="EMBL" id="AQW87567.1"/>
    </source>
</evidence>
<evidence type="ECO:0000256" key="2">
    <source>
        <dbReference type="ARBA" id="ARBA00010527"/>
    </source>
</evidence>
<dbReference type="Gene3D" id="2.70.98.90">
    <property type="match status" value="1"/>
</dbReference>
<dbReference type="PANTHER" id="PTHR12428:SF65">
    <property type="entry name" value="CYTOCHROME C OXIDASE ASSEMBLY PROTEIN COX18, MITOCHONDRIAL"/>
    <property type="match status" value="1"/>
</dbReference>
<feature type="transmembrane region" description="Helical" evidence="13">
    <location>
        <begin position="12"/>
        <end position="29"/>
    </location>
</feature>
<evidence type="ECO:0000313" key="17">
    <source>
        <dbReference type="Proteomes" id="UP000190868"/>
    </source>
</evidence>
<feature type="transmembrane region" description="Helical" evidence="13">
    <location>
        <begin position="332"/>
        <end position="352"/>
    </location>
</feature>
<dbReference type="NCBIfam" id="TIGR03593">
    <property type="entry name" value="yidC_nterm"/>
    <property type="match status" value="1"/>
</dbReference>
<feature type="transmembrane region" description="Helical" evidence="13">
    <location>
        <begin position="475"/>
        <end position="497"/>
    </location>
</feature>
<keyword evidence="6 13" id="KW-0812">Transmembrane</keyword>
<feature type="domain" description="Membrane insertase YidC/Oxa/ALB C-terminal" evidence="14">
    <location>
        <begin position="332"/>
        <end position="511"/>
    </location>
</feature>
<keyword evidence="7 13" id="KW-0653">Protein transport</keyword>
<dbReference type="NCBIfam" id="TIGR03592">
    <property type="entry name" value="yidC_oxa1_cterm"/>
    <property type="match status" value="1"/>
</dbReference>
<keyword evidence="9 13" id="KW-0472">Membrane</keyword>
<evidence type="ECO:0000256" key="8">
    <source>
        <dbReference type="ARBA" id="ARBA00022989"/>
    </source>
</evidence>
<evidence type="ECO:0000256" key="6">
    <source>
        <dbReference type="ARBA" id="ARBA00022692"/>
    </source>
</evidence>
<dbReference type="GO" id="GO:0051205">
    <property type="term" value="P:protein insertion into membrane"/>
    <property type="evidence" value="ECO:0007669"/>
    <property type="project" value="TreeGrafter"/>
</dbReference>
<sequence>MDKLSTQKRVLLATIFSFVFFIAYDFFFIPKQPIQDNNISAKTNSNIEQKNNFTKKEIDNTSNEIINSKSNTSNEILVKIKSDKFEAHIDTLGRISKFYLNEDKYQTEDEKRIQLVSESLMPLEIRFSDEKVNQLAFKNKYTTDINEVNITNDSKTINLKQDLEDFTLNKKITFFQNGTYDIEVSTSKNIDYFITTGLRPSIAIDTLTVHGVLLRHIDDKITVLKDDDLEGNEKFNNVDIAAASDRYYTSLFFSFGKPLNVVMSTDENKNALVFIKQNGDFKTKAYIGPKDHDVLQNIDKRLTNIIEYGWFTFIAKPMFSFLNFLHTHIGNWGWAIVVLTISIRIILFPLTYKGMVSMNKIKEIAPKMKELQAKYKGDPQKLNTHMMELYKKHNANPMGGCLPILMQIPIFFAIYRVLLNAIELKAAPWIFWIHDLSVMDPYFILPILMGATMFLQQKLTPTTFNDPMQEKIMKFLPLIFTVFFVSFPAGLTLYWFINNLFSVAQQSFVNRIFEKQKNKSAEVK</sequence>
<dbReference type="PANTHER" id="PTHR12428">
    <property type="entry name" value="OXA1"/>
    <property type="match status" value="1"/>
</dbReference>
<dbReference type="InterPro" id="IPR028053">
    <property type="entry name" value="Membr_insert_YidC_N"/>
</dbReference>
<dbReference type="PRINTS" id="PR01900">
    <property type="entry name" value="YIDCPROTEIN"/>
</dbReference>
<proteinExistence type="inferred from homology"/>
<keyword evidence="5 13" id="KW-1003">Cell membrane</keyword>
<dbReference type="CDD" id="cd19960">
    <property type="entry name" value="YidC_peri"/>
    <property type="match status" value="1"/>
</dbReference>
<dbReference type="PRINTS" id="PR00701">
    <property type="entry name" value="60KDINNERMP"/>
</dbReference>
<dbReference type="InterPro" id="IPR001708">
    <property type="entry name" value="YidC/ALB3/OXA1/COX18"/>
</dbReference>
<gene>
    <name evidence="16" type="primary">oxaA</name>
    <name evidence="13" type="synonym">yidC</name>
    <name evidence="16" type="ORF">CPIN18021_0755</name>
</gene>
<name>A0A1S6U7Y7_9BACT</name>
<dbReference type="EMBL" id="CP017258">
    <property type="protein sequence ID" value="AQW87567.1"/>
    <property type="molecule type" value="Genomic_DNA"/>
</dbReference>
<reference evidence="17" key="1">
    <citation type="submission" date="2016-09" db="EMBL/GenBank/DDBJ databases">
        <title>Comparative genomics of the Campylobacter concisus group.</title>
        <authorList>
            <person name="Miller W.G."/>
            <person name="Yee E."/>
            <person name="Chapman M.H."/>
            <person name="Huynh S."/>
            <person name="Bono J.L."/>
            <person name="On S.L.W."/>
            <person name="StLeger J."/>
            <person name="Foster G."/>
            <person name="Parker C.T."/>
        </authorList>
    </citation>
    <scope>NUCLEOTIDE SEQUENCE [LARGE SCALE GENOMIC DNA]</scope>
    <source>
        <strain evidence="17">RM18021</strain>
    </source>
</reference>
<organism evidence="16 17">
    <name type="scientific">Campylobacter pinnipediorum subsp. caledonicus</name>
    <dbReference type="NCBI Taxonomy" id="1874362"/>
    <lineage>
        <taxon>Bacteria</taxon>
        <taxon>Pseudomonadati</taxon>
        <taxon>Campylobacterota</taxon>
        <taxon>Epsilonproteobacteria</taxon>
        <taxon>Campylobacterales</taxon>
        <taxon>Campylobacteraceae</taxon>
        <taxon>Campylobacter</taxon>
    </lineage>
</organism>
<dbReference type="CDD" id="cd20070">
    <property type="entry name" value="5TM_YidC_Alb3"/>
    <property type="match status" value="1"/>
</dbReference>
<evidence type="ECO:0000256" key="3">
    <source>
        <dbReference type="ARBA" id="ARBA00015325"/>
    </source>
</evidence>
<dbReference type="HAMAP" id="MF_01810">
    <property type="entry name" value="YidC_type1"/>
    <property type="match status" value="1"/>
</dbReference>
<keyword evidence="8 13" id="KW-1133">Transmembrane helix</keyword>
<comment type="subunit">
    <text evidence="13">Interacts with the Sec translocase complex via SecD. Specifically interacts with transmembrane segments of nascent integral membrane proteins during membrane integration.</text>
</comment>
<protein>
    <recommendedName>
        <fullName evidence="3 13">Membrane protein insertase YidC</fullName>
    </recommendedName>
    <alternativeName>
        <fullName evidence="12 13">Foldase YidC</fullName>
    </alternativeName>
    <alternativeName>
        <fullName evidence="11 13">Membrane integrase YidC</fullName>
    </alternativeName>
    <alternativeName>
        <fullName evidence="13">Membrane protein YidC</fullName>
    </alternativeName>
</protein>
<dbReference type="GO" id="GO:0032977">
    <property type="term" value="F:membrane insertase activity"/>
    <property type="evidence" value="ECO:0007669"/>
    <property type="project" value="InterPro"/>
</dbReference>
<dbReference type="NCBIfam" id="NF002357">
    <property type="entry name" value="PRK01318.2-4"/>
    <property type="match status" value="1"/>
</dbReference>
<evidence type="ECO:0000256" key="9">
    <source>
        <dbReference type="ARBA" id="ARBA00023136"/>
    </source>
</evidence>
<feature type="domain" description="Membrane insertase YidC N-terminal" evidence="15">
    <location>
        <begin position="270"/>
        <end position="320"/>
    </location>
</feature>
<dbReference type="RefSeq" id="WP_078424436.1">
    <property type="nucleotide sequence ID" value="NZ_CP017258.1"/>
</dbReference>
<evidence type="ECO:0000256" key="4">
    <source>
        <dbReference type="ARBA" id="ARBA00022448"/>
    </source>
</evidence>
<dbReference type="InterPro" id="IPR028055">
    <property type="entry name" value="YidC/Oxa/ALB_C"/>
</dbReference>
<comment type="function">
    <text evidence="13">Required for the insertion and/or proper folding and/or complex formation of integral membrane proteins into the membrane. Involved in integration of membrane proteins that insert both dependently and independently of the Sec translocase complex, as well as at least some lipoproteins. Aids folding of multispanning membrane proteins.</text>
</comment>
<dbReference type="GO" id="GO:0015031">
    <property type="term" value="P:protein transport"/>
    <property type="evidence" value="ECO:0007669"/>
    <property type="project" value="UniProtKB-KW"/>
</dbReference>
<dbReference type="Pfam" id="PF02096">
    <property type="entry name" value="60KD_IMP"/>
    <property type="match status" value="1"/>
</dbReference>
<feature type="transmembrane region" description="Helical" evidence="13">
    <location>
        <begin position="308"/>
        <end position="326"/>
    </location>
</feature>
<dbReference type="AlphaFoldDB" id="A0A1S6U7Y7"/>
<dbReference type="InterPro" id="IPR038221">
    <property type="entry name" value="YidC_periplasmic_sf"/>
</dbReference>
<dbReference type="Proteomes" id="UP000190868">
    <property type="component" value="Chromosome"/>
</dbReference>
<keyword evidence="17" id="KW-1185">Reference proteome</keyword>
<keyword evidence="10 13" id="KW-0143">Chaperone</keyword>
<dbReference type="Pfam" id="PF14849">
    <property type="entry name" value="YidC_periplas"/>
    <property type="match status" value="1"/>
</dbReference>
<accession>A0A1S6U7Y7</accession>
<evidence type="ECO:0000256" key="13">
    <source>
        <dbReference type="HAMAP-Rule" id="MF_01810"/>
    </source>
</evidence>
<comment type="similarity">
    <text evidence="2 13">Belongs to the OXA1/ALB3/YidC family. Type 1 subfamily.</text>
</comment>
<evidence type="ECO:0000256" key="11">
    <source>
        <dbReference type="ARBA" id="ARBA00033245"/>
    </source>
</evidence>
<comment type="subcellular location">
    <subcellularLocation>
        <location evidence="1">Cell inner membrane</location>
        <topology evidence="1">Multi-pass membrane protein</topology>
    </subcellularLocation>
    <subcellularLocation>
        <location evidence="13">Cell membrane</location>
        <topology evidence="13">Multi-pass membrane protein</topology>
    </subcellularLocation>
</comment>
<dbReference type="InterPro" id="IPR019998">
    <property type="entry name" value="Membr_insert_YidC"/>
</dbReference>
<feature type="transmembrane region" description="Helical" evidence="13">
    <location>
        <begin position="395"/>
        <end position="417"/>
    </location>
</feature>
<evidence type="ECO:0000256" key="12">
    <source>
        <dbReference type="ARBA" id="ARBA00033342"/>
    </source>
</evidence>
<dbReference type="InterPro" id="IPR047196">
    <property type="entry name" value="YidC_ALB_C"/>
</dbReference>
<evidence type="ECO:0000256" key="7">
    <source>
        <dbReference type="ARBA" id="ARBA00022927"/>
    </source>
</evidence>
<evidence type="ECO:0000256" key="5">
    <source>
        <dbReference type="ARBA" id="ARBA00022475"/>
    </source>
</evidence>
<evidence type="ECO:0000256" key="10">
    <source>
        <dbReference type="ARBA" id="ARBA00023186"/>
    </source>
</evidence>
<evidence type="ECO:0000256" key="1">
    <source>
        <dbReference type="ARBA" id="ARBA00004429"/>
    </source>
</evidence>
<keyword evidence="4 13" id="KW-0813">Transport</keyword>
<evidence type="ECO:0000259" key="15">
    <source>
        <dbReference type="Pfam" id="PF14849"/>
    </source>
</evidence>
<evidence type="ECO:0000259" key="14">
    <source>
        <dbReference type="Pfam" id="PF02096"/>
    </source>
</evidence>